<organism evidence="2">
    <name type="scientific">Arabidopsis lyrata subsp. lyrata</name>
    <name type="common">Lyre-leaved rock-cress</name>
    <dbReference type="NCBI Taxonomy" id="81972"/>
    <lineage>
        <taxon>Eukaryota</taxon>
        <taxon>Viridiplantae</taxon>
        <taxon>Streptophyta</taxon>
        <taxon>Embryophyta</taxon>
        <taxon>Tracheophyta</taxon>
        <taxon>Spermatophyta</taxon>
        <taxon>Magnoliopsida</taxon>
        <taxon>eudicotyledons</taxon>
        <taxon>Gunneridae</taxon>
        <taxon>Pentapetalae</taxon>
        <taxon>rosids</taxon>
        <taxon>malvids</taxon>
        <taxon>Brassicales</taxon>
        <taxon>Brassicaceae</taxon>
        <taxon>Camelineae</taxon>
        <taxon>Arabidopsis</taxon>
    </lineage>
</organism>
<reference evidence="2" key="1">
    <citation type="journal article" date="2011" name="Nat. Genet.">
        <title>The Arabidopsis lyrata genome sequence and the basis of rapid genome size change.</title>
        <authorList>
            <person name="Hu T.T."/>
            <person name="Pattyn P."/>
            <person name="Bakker E.G."/>
            <person name="Cao J."/>
            <person name="Cheng J.-F."/>
            <person name="Clark R.M."/>
            <person name="Fahlgren N."/>
            <person name="Fawcett J.A."/>
            <person name="Grimwood J."/>
            <person name="Gundlach H."/>
            <person name="Haberer G."/>
            <person name="Hollister J.D."/>
            <person name="Ossowski S."/>
            <person name="Ottilar R.P."/>
            <person name="Salamov A.A."/>
            <person name="Schneeberger K."/>
            <person name="Spannagl M."/>
            <person name="Wang X."/>
            <person name="Yang L."/>
            <person name="Nasrallah M.E."/>
            <person name="Bergelson J."/>
            <person name="Carrington J.C."/>
            <person name="Gaut B.S."/>
            <person name="Schmutz J."/>
            <person name="Mayer K.F.X."/>
            <person name="Van de Peer Y."/>
            <person name="Grigoriev I.V."/>
            <person name="Nordborg M."/>
            <person name="Weigel D."/>
            <person name="Guo Y.-L."/>
        </authorList>
    </citation>
    <scope>NUCLEOTIDE SEQUENCE [LARGE SCALE GENOMIC DNA]</scope>
    <source>
        <strain evidence="2">cv. MN47</strain>
    </source>
</reference>
<dbReference type="HOGENOM" id="CLU_2389194_0_0_1"/>
<gene>
    <name evidence="1" type="ORF">ARALYDRAFT_674314</name>
</gene>
<sequence>MGWMVKTTTSDQRLNKSERHRLKSCHRLRKVIRHKESKTMGWMVITTTSDQRLNKSERHRLKSCHRLRKVIRHKELRQWGWMVCASDYVQIDGL</sequence>
<keyword evidence="2" id="KW-1185">Reference proteome</keyword>
<dbReference type="Proteomes" id="UP000008694">
    <property type="component" value="Unassembled WGS sequence"/>
</dbReference>
<dbReference type="AlphaFoldDB" id="D7L6E7"/>
<dbReference type="Gramene" id="Al_scaffold_0003_3511">
    <property type="protein sequence ID" value="Al_scaffold_0003_3511"/>
    <property type="gene ID" value="Al_scaffold_0003_3511"/>
</dbReference>
<evidence type="ECO:0000313" key="2">
    <source>
        <dbReference type="Proteomes" id="UP000008694"/>
    </source>
</evidence>
<dbReference type="EMBL" id="GL348715">
    <property type="protein sequence ID" value="EFH60219.1"/>
    <property type="molecule type" value="Genomic_DNA"/>
</dbReference>
<accession>D7L6E7</accession>
<protein>
    <submittedName>
        <fullName evidence="1">Predicted protein</fullName>
    </submittedName>
</protein>
<proteinExistence type="predicted"/>
<evidence type="ECO:0000313" key="1">
    <source>
        <dbReference type="EMBL" id="EFH60219.1"/>
    </source>
</evidence>
<name>D7L6E7_ARALL</name>